<evidence type="ECO:0000313" key="3">
    <source>
        <dbReference type="EMBL" id="GAA4400740.1"/>
    </source>
</evidence>
<dbReference type="InterPro" id="IPR029261">
    <property type="entry name" value="Transposase_Znf"/>
</dbReference>
<proteinExistence type="predicted"/>
<reference evidence="4" key="1">
    <citation type="journal article" date="2019" name="Int. J. Syst. Evol. Microbiol.">
        <title>The Global Catalogue of Microorganisms (GCM) 10K type strain sequencing project: providing services to taxonomists for standard genome sequencing and annotation.</title>
        <authorList>
            <consortium name="The Broad Institute Genomics Platform"/>
            <consortium name="The Broad Institute Genome Sequencing Center for Infectious Disease"/>
            <person name="Wu L."/>
            <person name="Ma J."/>
        </authorList>
    </citation>
    <scope>NUCLEOTIDE SEQUENCE [LARGE SCALE GENOMIC DNA]</scope>
    <source>
        <strain evidence="4">JCM 17738</strain>
    </source>
</reference>
<accession>A0ABP8K5J4</accession>
<protein>
    <recommendedName>
        <fullName evidence="2">Transposase IS204/IS1001/IS1096/IS1165 zinc-finger domain-containing protein</fullName>
    </recommendedName>
</protein>
<name>A0ABP8K5J4_9MICO</name>
<comment type="caution">
    <text evidence="3">The sequence shown here is derived from an EMBL/GenBank/DDBJ whole genome shotgun (WGS) entry which is preliminary data.</text>
</comment>
<evidence type="ECO:0000313" key="4">
    <source>
        <dbReference type="Proteomes" id="UP001500390"/>
    </source>
</evidence>
<evidence type="ECO:0000259" key="2">
    <source>
        <dbReference type="Pfam" id="PF14690"/>
    </source>
</evidence>
<feature type="compositionally biased region" description="Basic and acidic residues" evidence="1">
    <location>
        <begin position="264"/>
        <end position="275"/>
    </location>
</feature>
<sequence length="283" mass="30485">MTSVIMAVVKAVHGHEGEVTGLVQRTQFQAVQDDTAGQDDRSGQDATLLLGLEGLAVAQVELDDEGGRVVHVVTDDESAAGCPSCGVLSTSVKGHAVTRPRDVPYGQAPLHLVWHKRRWRCREAACPRGSFTESLPAVPARARVTSRLRTECGAGIAQRFSCVKAGAEHYAVSWPVAHRAFIAHVDPVLAQPLPPVTVLGIDETRRGKVKWAQDPVTGRWFVLADRWHTGIVDAAGTGGLLAHIDGRTAAKVAEWIAEQPDSWPGRDHPRHDRPVRVLPAGGH</sequence>
<dbReference type="EMBL" id="BAABFX010000040">
    <property type="protein sequence ID" value="GAA4400740.1"/>
    <property type="molecule type" value="Genomic_DNA"/>
</dbReference>
<feature type="domain" description="Transposase IS204/IS1001/IS1096/IS1165 zinc-finger" evidence="2">
    <location>
        <begin position="80"/>
        <end position="126"/>
    </location>
</feature>
<gene>
    <name evidence="3" type="ORF">GCM10023153_28490</name>
</gene>
<dbReference type="Pfam" id="PF14690">
    <property type="entry name" value="Zn_ribbon_ISL3"/>
    <property type="match status" value="1"/>
</dbReference>
<keyword evidence="4" id="KW-1185">Reference proteome</keyword>
<dbReference type="Proteomes" id="UP001500390">
    <property type="component" value="Unassembled WGS sequence"/>
</dbReference>
<organism evidence="3 4">
    <name type="scientific">Ornithinibacter aureus</name>
    <dbReference type="NCBI Taxonomy" id="622664"/>
    <lineage>
        <taxon>Bacteria</taxon>
        <taxon>Bacillati</taxon>
        <taxon>Actinomycetota</taxon>
        <taxon>Actinomycetes</taxon>
        <taxon>Micrococcales</taxon>
        <taxon>Intrasporangiaceae</taxon>
        <taxon>Ornithinibacter</taxon>
    </lineage>
</organism>
<feature type="region of interest" description="Disordered" evidence="1">
    <location>
        <begin position="260"/>
        <end position="283"/>
    </location>
</feature>
<evidence type="ECO:0000256" key="1">
    <source>
        <dbReference type="SAM" id="MobiDB-lite"/>
    </source>
</evidence>